<dbReference type="Proteomes" id="UP001494902">
    <property type="component" value="Unassembled WGS sequence"/>
</dbReference>
<name>A0ABV1K4X6_9PSEU</name>
<keyword evidence="3" id="KW-0808">Transferase</keyword>
<keyword evidence="3" id="KW-0032">Aminotransferase</keyword>
<accession>A0ABV1K4X6</accession>
<dbReference type="CDD" id="cd00616">
    <property type="entry name" value="AHBA_syn"/>
    <property type="match status" value="1"/>
</dbReference>
<dbReference type="InterPro" id="IPR000653">
    <property type="entry name" value="DegT/StrS_aminotransferase"/>
</dbReference>
<protein>
    <submittedName>
        <fullName evidence="3">DegT/DnrJ/EryC1/StrS aminotransferase family protein</fullName>
    </submittedName>
</protein>
<evidence type="ECO:0000256" key="2">
    <source>
        <dbReference type="RuleBase" id="RU004508"/>
    </source>
</evidence>
<dbReference type="GO" id="GO:0008483">
    <property type="term" value="F:transaminase activity"/>
    <property type="evidence" value="ECO:0007669"/>
    <property type="project" value="UniProtKB-KW"/>
</dbReference>
<organism evidence="3 4">
    <name type="scientific">Pseudonocardia nematodicida</name>
    <dbReference type="NCBI Taxonomy" id="1206997"/>
    <lineage>
        <taxon>Bacteria</taxon>
        <taxon>Bacillati</taxon>
        <taxon>Actinomycetota</taxon>
        <taxon>Actinomycetes</taxon>
        <taxon>Pseudonocardiales</taxon>
        <taxon>Pseudonocardiaceae</taxon>
        <taxon>Pseudonocardia</taxon>
    </lineage>
</organism>
<evidence type="ECO:0000313" key="3">
    <source>
        <dbReference type="EMBL" id="MEQ3549109.1"/>
    </source>
</evidence>
<evidence type="ECO:0000313" key="4">
    <source>
        <dbReference type="Proteomes" id="UP001494902"/>
    </source>
</evidence>
<dbReference type="Gene3D" id="3.90.1150.10">
    <property type="entry name" value="Aspartate Aminotransferase, domain 1"/>
    <property type="match status" value="1"/>
</dbReference>
<dbReference type="InterPro" id="IPR015421">
    <property type="entry name" value="PyrdxlP-dep_Trfase_major"/>
</dbReference>
<sequence length="410" mass="43329">MTAVPERVAASDLAIAGAPPVRRTPLPSWPAFDPDQIDAVAQVLASGRVNYWTGTHGRAFESEFAAWAEAGHAVAVANGTVALEIALKAAGVRPGDEVVVPTATFVATAAAVASCGARPVVADVDEITQGLSVETVEPLLGSRTAAVVVVHVGGYPADAAGLAALARRHGVALVEDCAQAHGARRDGVPVGGRGVVAAWSFCQDKIMTTGGEGGAITTSDPEIARRCWELKDHGKSFVRAHEPAPVPGFRYLHDSFGTNARMTEMQAALGRIQIGRLTGWVERRRRNAAILREALAGEPAVTLAPVPDGVHHSYYRFYAHVRPEHLRPGWDRDRIVAAINAEGVWCAHGGCTEIYRERAFETTGRPARPLPVGARLGRTSLVLPVHPTLGDDDMADVAGAARRVLAQVRA</sequence>
<keyword evidence="4" id="KW-1185">Reference proteome</keyword>
<dbReference type="PIRSF" id="PIRSF000390">
    <property type="entry name" value="PLP_StrS"/>
    <property type="match status" value="1"/>
</dbReference>
<dbReference type="RefSeq" id="WP_349296199.1">
    <property type="nucleotide sequence ID" value="NZ_JBEDNQ010000001.1"/>
</dbReference>
<comment type="similarity">
    <text evidence="2">Belongs to the DegT/DnrJ/EryC1 family.</text>
</comment>
<comment type="cofactor">
    <cofactor evidence="1">
        <name>pyridoxal 5'-phosphate</name>
        <dbReference type="ChEBI" id="CHEBI:597326"/>
    </cofactor>
</comment>
<dbReference type="Pfam" id="PF01041">
    <property type="entry name" value="DegT_DnrJ_EryC1"/>
    <property type="match status" value="1"/>
</dbReference>
<dbReference type="PANTHER" id="PTHR30244:SF34">
    <property type="entry name" value="DTDP-4-AMINO-4,6-DIDEOXYGALACTOSE TRANSAMINASE"/>
    <property type="match status" value="1"/>
</dbReference>
<reference evidence="3 4" key="1">
    <citation type="submission" date="2024-03" db="EMBL/GenBank/DDBJ databases">
        <title>Draft genome sequence of Pseudonocardia nematodicida JCM 31783.</title>
        <authorList>
            <person name="Butdee W."/>
            <person name="Duangmal K."/>
        </authorList>
    </citation>
    <scope>NUCLEOTIDE SEQUENCE [LARGE SCALE GENOMIC DNA]</scope>
    <source>
        <strain evidence="3 4">JCM 31783</strain>
    </source>
</reference>
<dbReference type="EMBL" id="JBEDNQ010000001">
    <property type="protein sequence ID" value="MEQ3549109.1"/>
    <property type="molecule type" value="Genomic_DNA"/>
</dbReference>
<proteinExistence type="inferred from homology"/>
<dbReference type="InterPro" id="IPR015422">
    <property type="entry name" value="PyrdxlP-dep_Trfase_small"/>
</dbReference>
<keyword evidence="2" id="KW-0663">Pyridoxal phosphate</keyword>
<evidence type="ECO:0000256" key="1">
    <source>
        <dbReference type="ARBA" id="ARBA00001933"/>
    </source>
</evidence>
<dbReference type="InterPro" id="IPR015424">
    <property type="entry name" value="PyrdxlP-dep_Trfase"/>
</dbReference>
<dbReference type="Gene3D" id="3.40.640.10">
    <property type="entry name" value="Type I PLP-dependent aspartate aminotransferase-like (Major domain)"/>
    <property type="match status" value="1"/>
</dbReference>
<dbReference type="PANTHER" id="PTHR30244">
    <property type="entry name" value="TRANSAMINASE"/>
    <property type="match status" value="1"/>
</dbReference>
<dbReference type="SUPFAM" id="SSF53383">
    <property type="entry name" value="PLP-dependent transferases"/>
    <property type="match status" value="1"/>
</dbReference>
<gene>
    <name evidence="3" type="ORF">WIS52_01390</name>
</gene>
<comment type="caution">
    <text evidence="3">The sequence shown here is derived from an EMBL/GenBank/DDBJ whole genome shotgun (WGS) entry which is preliminary data.</text>
</comment>